<accession>A0A8J5THC1</accession>
<protein>
    <submittedName>
        <fullName evidence="1">Uncharacterized protein</fullName>
    </submittedName>
</protein>
<reference evidence="1" key="1">
    <citation type="journal article" date="2021" name="Sci. Adv.">
        <title>The American lobster genome reveals insights on longevity, neural, and immune adaptations.</title>
        <authorList>
            <person name="Polinski J.M."/>
            <person name="Zimin A.V."/>
            <person name="Clark K.F."/>
            <person name="Kohn A.B."/>
            <person name="Sadowski N."/>
            <person name="Timp W."/>
            <person name="Ptitsyn A."/>
            <person name="Khanna P."/>
            <person name="Romanova D.Y."/>
            <person name="Williams P."/>
            <person name="Greenwood S.J."/>
            <person name="Moroz L.L."/>
            <person name="Walt D.R."/>
            <person name="Bodnar A.G."/>
        </authorList>
    </citation>
    <scope>NUCLEOTIDE SEQUENCE</scope>
    <source>
        <strain evidence="1">GMGI-L3</strain>
    </source>
</reference>
<sequence>MDFHQMLHVDGENNITMEDVETWLEENEGEPGYQMLSAEGIADAVRAVDRADDDMERSHV</sequence>
<keyword evidence="2" id="KW-1185">Reference proteome</keyword>
<gene>
    <name evidence="1" type="ORF">Hamer_G001296</name>
</gene>
<dbReference type="Proteomes" id="UP000747542">
    <property type="component" value="Unassembled WGS sequence"/>
</dbReference>
<dbReference type="EMBL" id="JAHLQT010006108">
    <property type="protein sequence ID" value="KAG7175259.1"/>
    <property type="molecule type" value="Genomic_DNA"/>
</dbReference>
<comment type="caution">
    <text evidence="1">The sequence shown here is derived from an EMBL/GenBank/DDBJ whole genome shotgun (WGS) entry which is preliminary data.</text>
</comment>
<evidence type="ECO:0000313" key="2">
    <source>
        <dbReference type="Proteomes" id="UP000747542"/>
    </source>
</evidence>
<evidence type="ECO:0000313" key="1">
    <source>
        <dbReference type="EMBL" id="KAG7175259.1"/>
    </source>
</evidence>
<proteinExistence type="predicted"/>
<dbReference type="AlphaFoldDB" id="A0A8J5THC1"/>
<name>A0A8J5THC1_HOMAM</name>
<organism evidence="1 2">
    <name type="scientific">Homarus americanus</name>
    <name type="common">American lobster</name>
    <dbReference type="NCBI Taxonomy" id="6706"/>
    <lineage>
        <taxon>Eukaryota</taxon>
        <taxon>Metazoa</taxon>
        <taxon>Ecdysozoa</taxon>
        <taxon>Arthropoda</taxon>
        <taxon>Crustacea</taxon>
        <taxon>Multicrustacea</taxon>
        <taxon>Malacostraca</taxon>
        <taxon>Eumalacostraca</taxon>
        <taxon>Eucarida</taxon>
        <taxon>Decapoda</taxon>
        <taxon>Pleocyemata</taxon>
        <taxon>Astacidea</taxon>
        <taxon>Nephropoidea</taxon>
        <taxon>Nephropidae</taxon>
        <taxon>Homarus</taxon>
    </lineage>
</organism>